<proteinExistence type="predicted"/>
<gene>
    <name evidence="1" type="ORF">Afe05nite_23190</name>
</gene>
<dbReference type="RefSeq" id="WP_203817029.1">
    <property type="nucleotide sequence ID" value="NZ_BAAABP010000071.1"/>
</dbReference>
<dbReference type="Proteomes" id="UP000598174">
    <property type="component" value="Unassembled WGS sequence"/>
</dbReference>
<evidence type="ECO:0000313" key="1">
    <source>
        <dbReference type="EMBL" id="GIE10479.1"/>
    </source>
</evidence>
<dbReference type="EMBL" id="BOMM01000016">
    <property type="protein sequence ID" value="GIE10479.1"/>
    <property type="molecule type" value="Genomic_DNA"/>
</dbReference>
<name>A0A919J124_9ACTN</name>
<reference evidence="1" key="1">
    <citation type="submission" date="2021-01" db="EMBL/GenBank/DDBJ databases">
        <title>Whole genome shotgun sequence of Actinoplanes ferrugineus NBRC 15555.</title>
        <authorList>
            <person name="Komaki H."/>
            <person name="Tamura T."/>
        </authorList>
    </citation>
    <scope>NUCLEOTIDE SEQUENCE</scope>
    <source>
        <strain evidence="1">NBRC 15555</strain>
    </source>
</reference>
<organism evidence="1 2">
    <name type="scientific">Paractinoplanes ferrugineus</name>
    <dbReference type="NCBI Taxonomy" id="113564"/>
    <lineage>
        <taxon>Bacteria</taxon>
        <taxon>Bacillati</taxon>
        <taxon>Actinomycetota</taxon>
        <taxon>Actinomycetes</taxon>
        <taxon>Micromonosporales</taxon>
        <taxon>Micromonosporaceae</taxon>
        <taxon>Paractinoplanes</taxon>
    </lineage>
</organism>
<evidence type="ECO:0000313" key="2">
    <source>
        <dbReference type="Proteomes" id="UP000598174"/>
    </source>
</evidence>
<keyword evidence="2" id="KW-1185">Reference proteome</keyword>
<accession>A0A919J124</accession>
<protein>
    <submittedName>
        <fullName evidence="1">Uncharacterized protein</fullName>
    </submittedName>
</protein>
<sequence length="66" mass="7420">MSDPDNFRWMAAEQGLTFTLERYAAALTLHAGMRDALLRLRQVPLSFLDPTEPDSALVWLENGGRS</sequence>
<comment type="caution">
    <text evidence="1">The sequence shown here is derived from an EMBL/GenBank/DDBJ whole genome shotgun (WGS) entry which is preliminary data.</text>
</comment>
<dbReference type="AlphaFoldDB" id="A0A919J124"/>